<dbReference type="InterPro" id="IPR027417">
    <property type="entry name" value="P-loop_NTPase"/>
</dbReference>
<dbReference type="EMBL" id="JACOPN010000004">
    <property type="protein sequence ID" value="MBC5717176.1"/>
    <property type="molecule type" value="Genomic_DNA"/>
</dbReference>
<keyword evidence="1" id="KW-0418">Kinase</keyword>
<dbReference type="Gene3D" id="3.40.50.300">
    <property type="entry name" value="P-loop containing nucleotide triphosphate hydrolases"/>
    <property type="match status" value="1"/>
</dbReference>
<reference evidence="1" key="1">
    <citation type="submission" date="2020-08" db="EMBL/GenBank/DDBJ databases">
        <title>Genome public.</title>
        <authorList>
            <person name="Liu C."/>
            <person name="Sun Q."/>
        </authorList>
    </citation>
    <scope>NUCLEOTIDE SEQUENCE</scope>
    <source>
        <strain evidence="1">BX5</strain>
    </source>
</reference>
<protein>
    <submittedName>
        <fullName evidence="1">(D)CMP kinase</fullName>
    </submittedName>
</protein>
<dbReference type="GO" id="GO:0016301">
    <property type="term" value="F:kinase activity"/>
    <property type="evidence" value="ECO:0007669"/>
    <property type="project" value="UniProtKB-KW"/>
</dbReference>
<gene>
    <name evidence="1" type="ORF">H8S55_07565</name>
</gene>
<dbReference type="AlphaFoldDB" id="A0A8J6J4S1"/>
<accession>A0A8J6J4S1</accession>
<name>A0A8J6J4S1_9FIRM</name>
<dbReference type="Proteomes" id="UP000602260">
    <property type="component" value="Unassembled WGS sequence"/>
</dbReference>
<evidence type="ECO:0000313" key="2">
    <source>
        <dbReference type="Proteomes" id="UP000602260"/>
    </source>
</evidence>
<dbReference type="RefSeq" id="WP_186878465.1">
    <property type="nucleotide sequence ID" value="NZ_JACOPN010000004.1"/>
</dbReference>
<comment type="caution">
    <text evidence="1">The sequence shown here is derived from an EMBL/GenBank/DDBJ whole genome shotgun (WGS) entry which is preliminary data.</text>
</comment>
<keyword evidence="2" id="KW-1185">Reference proteome</keyword>
<evidence type="ECO:0000313" key="1">
    <source>
        <dbReference type="EMBL" id="MBC5717176.1"/>
    </source>
</evidence>
<dbReference type="SUPFAM" id="SSF52540">
    <property type="entry name" value="P-loop containing nucleoside triphosphate hydrolases"/>
    <property type="match status" value="1"/>
</dbReference>
<organism evidence="1 2">
    <name type="scientific">Flintibacter faecis</name>
    <dbReference type="NCBI Taxonomy" id="2763047"/>
    <lineage>
        <taxon>Bacteria</taxon>
        <taxon>Bacillati</taxon>
        <taxon>Bacillota</taxon>
        <taxon>Clostridia</taxon>
        <taxon>Eubacteriales</taxon>
        <taxon>Flintibacter</taxon>
    </lineage>
</organism>
<proteinExistence type="predicted"/>
<sequence>MEQIAALLKEHIDSHPGLETVDAVKFLFQSYLGPEHLVPSEPASLTRLEEELAQCGPDFGQPLTQSLGNGLCRLNLRPSQAAGLSPATLNRLFFLTARQFRGDRAAFEGALDQVRDFCLPGWPDFPADYRRRGCPAVRHSSAYRARYRPAYRVVLARFGALVPILAAIDRELARRDQVRLAIDGPCASGKSTLARTLADIYGCPVIHMDDFFLRPHQRTPQRLEEPGGNVDYERFDAQVLSPLCRNEAARYRPWRCRTGDLGPEIVIPPAPLAVFEGSYSLRPDLRERYHLRIWTQAPWDTRLERIAQRGPGCTDRFRQVWIPLEDRYFAACRVKECCQLVWNGDN</sequence>
<keyword evidence="1" id="KW-0808">Transferase</keyword>